<sequence>MAVIEAGLIVNGMPIIRSVYYPDEKEVDPFIRTGLFTAIQTFAATAFNDEAEEMKLKRYSIIIKDLDPGSKEQLLLYTVAEKGTDFVEVKKRLANLEKKLDLDRVILDSPVMTSELKQIKKMIDKELKDLCLKPADRAKGVFG</sequence>
<reference evidence="1" key="1">
    <citation type="journal article" date="2014" name="Front. Microbiol.">
        <title>High frequency of phylogenetically diverse reductive dehalogenase-homologous genes in deep subseafloor sedimentary metagenomes.</title>
        <authorList>
            <person name="Kawai M."/>
            <person name="Futagami T."/>
            <person name="Toyoda A."/>
            <person name="Takaki Y."/>
            <person name="Nishi S."/>
            <person name="Hori S."/>
            <person name="Arai W."/>
            <person name="Tsubouchi T."/>
            <person name="Morono Y."/>
            <person name="Uchiyama I."/>
            <person name="Ito T."/>
            <person name="Fujiyama A."/>
            <person name="Inagaki F."/>
            <person name="Takami H."/>
        </authorList>
    </citation>
    <scope>NUCLEOTIDE SEQUENCE</scope>
    <source>
        <strain evidence="1">Expedition CK06-06</strain>
    </source>
</reference>
<proteinExistence type="predicted"/>
<organism evidence="1">
    <name type="scientific">marine sediment metagenome</name>
    <dbReference type="NCBI Taxonomy" id="412755"/>
    <lineage>
        <taxon>unclassified sequences</taxon>
        <taxon>metagenomes</taxon>
        <taxon>ecological metagenomes</taxon>
    </lineage>
</organism>
<protein>
    <submittedName>
        <fullName evidence="1">Uncharacterized protein</fullName>
    </submittedName>
</protein>
<dbReference type="AlphaFoldDB" id="X1U8C7"/>
<dbReference type="EMBL" id="BARW01017192">
    <property type="protein sequence ID" value="GAI99866.1"/>
    <property type="molecule type" value="Genomic_DNA"/>
</dbReference>
<comment type="caution">
    <text evidence="1">The sequence shown here is derived from an EMBL/GenBank/DDBJ whole genome shotgun (WGS) entry which is preliminary data.</text>
</comment>
<accession>X1U8C7</accession>
<evidence type="ECO:0000313" key="1">
    <source>
        <dbReference type="EMBL" id="GAI99866.1"/>
    </source>
</evidence>
<name>X1U8C7_9ZZZZ</name>
<gene>
    <name evidence="1" type="ORF">S12H4_29756</name>
</gene>